<reference evidence="5" key="1">
    <citation type="journal article" date="2018" name="Nat. Microbiol.">
        <title>Leveraging single-cell genomics to expand the fungal tree of life.</title>
        <authorList>
            <person name="Ahrendt S.R."/>
            <person name="Quandt C.A."/>
            <person name="Ciobanu D."/>
            <person name="Clum A."/>
            <person name="Salamov A."/>
            <person name="Andreopoulos B."/>
            <person name="Cheng J.F."/>
            <person name="Woyke T."/>
            <person name="Pelin A."/>
            <person name="Henrissat B."/>
            <person name="Reynolds N.K."/>
            <person name="Benny G.L."/>
            <person name="Smith M.E."/>
            <person name="James T.Y."/>
            <person name="Grigoriev I.V."/>
        </authorList>
    </citation>
    <scope>NUCLEOTIDE SEQUENCE [LARGE SCALE GENOMIC DNA]</scope>
    <source>
        <strain evidence="5">RSA 468</strain>
    </source>
</reference>
<evidence type="ECO:0000313" key="5">
    <source>
        <dbReference type="Proteomes" id="UP000268162"/>
    </source>
</evidence>
<dbReference type="CDD" id="cd10917">
    <property type="entry name" value="CE4_NodB_like_6s_7s"/>
    <property type="match status" value="1"/>
</dbReference>
<dbReference type="InterPro" id="IPR011330">
    <property type="entry name" value="Glyco_hydro/deAcase_b/a-brl"/>
</dbReference>
<dbReference type="AlphaFoldDB" id="A0A4P9ZX41"/>
<dbReference type="Gene3D" id="3.20.20.370">
    <property type="entry name" value="Glycoside hydrolase/deacetylase"/>
    <property type="match status" value="1"/>
</dbReference>
<evidence type="ECO:0000313" key="4">
    <source>
        <dbReference type="EMBL" id="RKP38234.1"/>
    </source>
</evidence>
<dbReference type="EMBL" id="ML002390">
    <property type="protein sequence ID" value="RKP38234.1"/>
    <property type="molecule type" value="Genomic_DNA"/>
</dbReference>
<dbReference type="Proteomes" id="UP000268162">
    <property type="component" value="Unassembled WGS sequence"/>
</dbReference>
<dbReference type="PROSITE" id="PS51677">
    <property type="entry name" value="NODB"/>
    <property type="match status" value="1"/>
</dbReference>
<dbReference type="GO" id="GO:0016020">
    <property type="term" value="C:membrane"/>
    <property type="evidence" value="ECO:0007669"/>
    <property type="project" value="TreeGrafter"/>
</dbReference>
<dbReference type="GO" id="GO:0005975">
    <property type="term" value="P:carbohydrate metabolic process"/>
    <property type="evidence" value="ECO:0007669"/>
    <property type="project" value="InterPro"/>
</dbReference>
<proteinExistence type="predicted"/>
<evidence type="ECO:0000256" key="2">
    <source>
        <dbReference type="ARBA" id="ARBA00022801"/>
    </source>
</evidence>
<keyword evidence="5" id="KW-1185">Reference proteome</keyword>
<dbReference type="InterPro" id="IPR050248">
    <property type="entry name" value="Polysacc_deacetylase_ArnD"/>
</dbReference>
<keyword evidence="2" id="KW-0378">Hydrolase</keyword>
<feature type="domain" description="NodB homology" evidence="3">
    <location>
        <begin position="1"/>
        <end position="188"/>
    </location>
</feature>
<organism evidence="4 5">
    <name type="scientific">Dimargaris cristalligena</name>
    <dbReference type="NCBI Taxonomy" id="215637"/>
    <lineage>
        <taxon>Eukaryota</taxon>
        <taxon>Fungi</taxon>
        <taxon>Fungi incertae sedis</taxon>
        <taxon>Zoopagomycota</taxon>
        <taxon>Kickxellomycotina</taxon>
        <taxon>Dimargaritomycetes</taxon>
        <taxon>Dimargaritales</taxon>
        <taxon>Dimargaritaceae</taxon>
        <taxon>Dimargaris</taxon>
    </lineage>
</organism>
<dbReference type="GO" id="GO:0009272">
    <property type="term" value="P:fungal-type cell wall biogenesis"/>
    <property type="evidence" value="ECO:0007669"/>
    <property type="project" value="UniProtKB-ARBA"/>
</dbReference>
<dbReference type="PANTHER" id="PTHR10587">
    <property type="entry name" value="GLYCOSYL TRANSFERASE-RELATED"/>
    <property type="match status" value="1"/>
</dbReference>
<sequence length="194" mass="21022">MTFDDGPEPNVTPQVSQALADAGLRATFFALGYKVAQYPELTRAICKAGHDMGIHTWDHPDLATLDSAGIRDQLQRTSDAIVAAGCPTPRLMRFPFGSYSDTALAVAAELDLQPIQWSDDSNDWRYAVDIGDGSAASAEVEKDLDNIIKAIDPQSRGAIVLQHDTYYSSIGTLQKQIDLAQDRGLDIVPVSQCV</sequence>
<keyword evidence="1" id="KW-0479">Metal-binding</keyword>
<name>A0A4P9ZX41_9FUNG</name>
<protein>
    <submittedName>
        <fullName evidence="4">Polysaccharide deacetylase</fullName>
    </submittedName>
</protein>
<evidence type="ECO:0000256" key="1">
    <source>
        <dbReference type="ARBA" id="ARBA00022723"/>
    </source>
</evidence>
<feature type="non-terminal residue" evidence="4">
    <location>
        <position position="194"/>
    </location>
</feature>
<accession>A0A4P9ZX41</accession>
<dbReference type="GO" id="GO:0046872">
    <property type="term" value="F:metal ion binding"/>
    <property type="evidence" value="ECO:0007669"/>
    <property type="project" value="UniProtKB-KW"/>
</dbReference>
<evidence type="ECO:0000259" key="3">
    <source>
        <dbReference type="PROSITE" id="PS51677"/>
    </source>
</evidence>
<gene>
    <name evidence="4" type="ORF">BJ085DRAFT_5417</name>
</gene>
<dbReference type="SUPFAM" id="SSF88713">
    <property type="entry name" value="Glycoside hydrolase/deacetylase"/>
    <property type="match status" value="1"/>
</dbReference>
<dbReference type="Pfam" id="PF01522">
    <property type="entry name" value="Polysacc_deac_1"/>
    <property type="match status" value="1"/>
</dbReference>
<dbReference type="PANTHER" id="PTHR10587:SF133">
    <property type="entry name" value="CHITIN DEACETYLASE 1-RELATED"/>
    <property type="match status" value="1"/>
</dbReference>
<dbReference type="InterPro" id="IPR002509">
    <property type="entry name" value="NODB_dom"/>
</dbReference>
<dbReference type="GO" id="GO:0004099">
    <property type="term" value="F:chitin deacetylase activity"/>
    <property type="evidence" value="ECO:0007669"/>
    <property type="project" value="UniProtKB-ARBA"/>
</dbReference>